<dbReference type="InterPro" id="IPR045632">
    <property type="entry name" value="DUF6314"/>
</dbReference>
<proteinExistence type="predicted"/>
<evidence type="ECO:0000313" key="2">
    <source>
        <dbReference type="EMBL" id="AWV24639.1"/>
    </source>
</evidence>
<gene>
    <name evidence="2" type="ORF">RADP37_04268</name>
</gene>
<name>A0A4Y1N3X1_9PROT</name>
<organism evidence="2">
    <name type="scientific">Roseomonas mucosa</name>
    <dbReference type="NCBI Taxonomy" id="207340"/>
    <lineage>
        <taxon>Bacteria</taxon>
        <taxon>Pseudomonadati</taxon>
        <taxon>Pseudomonadota</taxon>
        <taxon>Alphaproteobacteria</taxon>
        <taxon>Acetobacterales</taxon>
        <taxon>Roseomonadaceae</taxon>
        <taxon>Roseomonas</taxon>
    </lineage>
</organism>
<feature type="domain" description="DUF6314" evidence="1">
    <location>
        <begin position="9"/>
        <end position="143"/>
    </location>
</feature>
<evidence type="ECO:0000259" key="1">
    <source>
        <dbReference type="Pfam" id="PF19834"/>
    </source>
</evidence>
<dbReference type="EMBL" id="CP025189">
    <property type="protein sequence ID" value="AWV24639.1"/>
    <property type="molecule type" value="Genomic_DNA"/>
</dbReference>
<sequence>MGTIVLDTLRGEWALRRNVHPTGDQLIGDAAFASAGESALAYQESGILRLRDGRELSASRQYRYCAVGNRVAVQFADGPNTGNMFLNLEFSRKNWGFEATGTHFCGDDAYQAYYRILDSGSFETVIRVVGPRKAYELRSRYSRALRTTQDRLPSPMA</sequence>
<dbReference type="Pfam" id="PF19834">
    <property type="entry name" value="DUF6314"/>
    <property type="match status" value="1"/>
</dbReference>
<accession>A0A4Y1N3X1</accession>
<reference evidence="2" key="1">
    <citation type="submission" date="2017-12" db="EMBL/GenBank/DDBJ databases">
        <authorList>
            <person name="Martens C."/>
            <person name="Dahlstrom E."/>
            <person name="Barbian K."/>
            <person name="Sykora L."/>
            <person name="Ricklefs S."/>
            <person name="Bruno D."/>
            <person name="Anzick I."/>
            <person name="Myles I."/>
            <person name="Datta S.K."/>
        </authorList>
    </citation>
    <scope>NUCLEOTIDE SEQUENCE</scope>
    <source>
        <strain evidence="2">AD2</strain>
    </source>
</reference>
<dbReference type="AlphaFoldDB" id="A0A4Y1N3X1"/>
<protein>
    <recommendedName>
        <fullName evidence="1">DUF6314 domain-containing protein</fullName>
    </recommendedName>
</protein>